<dbReference type="PROSITE" id="PS51375">
    <property type="entry name" value="PPR"/>
    <property type="match status" value="2"/>
</dbReference>
<evidence type="ECO:0000313" key="3">
    <source>
        <dbReference type="EMBL" id="ONM29966.1"/>
    </source>
</evidence>
<keyword evidence="2" id="KW-0809">Transit peptide</keyword>
<dbReference type="eggNOG" id="KOG4197">
    <property type="taxonomic scope" value="Eukaryota"/>
</dbReference>
<keyword evidence="1" id="KW-0677">Repeat</keyword>
<dbReference type="PANTHER" id="PTHR33735:SF2">
    <property type="entry name" value="OS09G0468900 PROTEIN"/>
    <property type="match status" value="1"/>
</dbReference>
<evidence type="ECO:0008006" key="4">
    <source>
        <dbReference type="Google" id="ProtNLM"/>
    </source>
</evidence>
<accession>A0A1D6ML79</accession>
<gene>
    <name evidence="3" type="ORF">ZEAMMB73_Zm00001d039810</name>
</gene>
<dbReference type="PANTHER" id="PTHR33735">
    <property type="entry name" value="EXPRESSED PROTEIN"/>
    <property type="match status" value="1"/>
</dbReference>
<dbReference type="InterPro" id="IPR002885">
    <property type="entry name" value="PPR_rpt"/>
</dbReference>
<dbReference type="NCBIfam" id="TIGR00756">
    <property type="entry name" value="PPR"/>
    <property type="match status" value="2"/>
</dbReference>
<dbReference type="AlphaFoldDB" id="A0A1D6ML79"/>
<reference evidence="3" key="1">
    <citation type="submission" date="2015-12" db="EMBL/GenBank/DDBJ databases">
        <title>Update maize B73 reference genome by single molecule sequencing technologies.</title>
        <authorList>
            <consortium name="Maize Genome Sequencing Project"/>
            <person name="Ware D."/>
        </authorList>
    </citation>
    <scope>NUCLEOTIDE SEQUENCE [LARGE SCALE GENOMIC DNA]</scope>
    <source>
        <tissue evidence="3">Seedling</tissue>
    </source>
</reference>
<evidence type="ECO:0000256" key="2">
    <source>
        <dbReference type="ARBA" id="ARBA00022946"/>
    </source>
</evidence>
<dbReference type="SMR" id="A0A1D6ML79"/>
<dbReference type="Pfam" id="PF13041">
    <property type="entry name" value="PPR_2"/>
    <property type="match status" value="1"/>
</dbReference>
<evidence type="ECO:0000256" key="1">
    <source>
        <dbReference type="ARBA" id="ARBA00022737"/>
    </source>
</evidence>
<dbReference type="eggNOG" id="KOG2411">
    <property type="taxonomic scope" value="Eukaryota"/>
</dbReference>
<name>A0A1D6ML79_MAIZE</name>
<dbReference type="Gene3D" id="1.25.40.10">
    <property type="entry name" value="Tetratricopeptide repeat domain"/>
    <property type="match status" value="1"/>
</dbReference>
<dbReference type="InterPro" id="IPR011990">
    <property type="entry name" value="TPR-like_helical_dom_sf"/>
</dbReference>
<protein>
    <recommendedName>
        <fullName evidence="4">Pentatricopeptide repeat-containing protein</fullName>
    </recommendedName>
</protein>
<dbReference type="EMBL" id="CM007649">
    <property type="protein sequence ID" value="ONM29966.1"/>
    <property type="molecule type" value="Genomic_DNA"/>
</dbReference>
<dbReference type="InParanoid" id="A0A1D6ML79"/>
<dbReference type="ExpressionAtlas" id="A0A1D6ML79">
    <property type="expression patterns" value="baseline"/>
</dbReference>
<proteinExistence type="predicted"/>
<sequence length="180" mass="20262">MPEKTCVLDARQVFDGRVQMVLGGVVYTVVPFYKRVLMVEVEVVEHVAEVTEKLVADAASSLPENGSLHKVVVEVECVAEAVDKDAHKVEAVIDKGWYSTIINEFRKVGNTNKAFELWNEMLYKGLKPDIVAYTILIRWCNIHGEFDEGLGIYSDMVKNGVQPIWDTKLNQDGCKMQKSI</sequence>
<organism evidence="3">
    <name type="scientific">Zea mays</name>
    <name type="common">Maize</name>
    <dbReference type="NCBI Taxonomy" id="4577"/>
    <lineage>
        <taxon>Eukaryota</taxon>
        <taxon>Viridiplantae</taxon>
        <taxon>Streptophyta</taxon>
        <taxon>Embryophyta</taxon>
        <taxon>Tracheophyta</taxon>
        <taxon>Spermatophyta</taxon>
        <taxon>Magnoliopsida</taxon>
        <taxon>Liliopsida</taxon>
        <taxon>Poales</taxon>
        <taxon>Poaceae</taxon>
        <taxon>PACMAD clade</taxon>
        <taxon>Panicoideae</taxon>
        <taxon>Andropogonodae</taxon>
        <taxon>Andropogoneae</taxon>
        <taxon>Tripsacinae</taxon>
        <taxon>Zea</taxon>
    </lineage>
</organism>